<name>A0A645B7S1_9ZZZZ</name>
<keyword evidence="1" id="KW-0472">Membrane</keyword>
<feature type="transmembrane region" description="Helical" evidence="1">
    <location>
        <begin position="79"/>
        <end position="102"/>
    </location>
</feature>
<feature type="transmembrane region" description="Helical" evidence="1">
    <location>
        <begin position="40"/>
        <end position="59"/>
    </location>
</feature>
<sequence length="119" mass="13371">MAAYAAFGFFFFLATLRIPGSGKQRKIQERPHSTLHLTSWAGPSIIYTLVAGTLLGFVVEMLQPKFGRSREWMDLAADFMGLVVGLAVVLLLLKGVGSYFTARPWLYDPNWKDEVDETR</sequence>
<evidence type="ECO:0000256" key="1">
    <source>
        <dbReference type="SAM" id="Phobius"/>
    </source>
</evidence>
<reference evidence="2" key="1">
    <citation type="submission" date="2019-08" db="EMBL/GenBank/DDBJ databases">
        <authorList>
            <person name="Kucharzyk K."/>
            <person name="Murdoch R.W."/>
            <person name="Higgins S."/>
            <person name="Loffler F."/>
        </authorList>
    </citation>
    <scope>NUCLEOTIDE SEQUENCE</scope>
</reference>
<organism evidence="2">
    <name type="scientific">bioreactor metagenome</name>
    <dbReference type="NCBI Taxonomy" id="1076179"/>
    <lineage>
        <taxon>unclassified sequences</taxon>
        <taxon>metagenomes</taxon>
        <taxon>ecological metagenomes</taxon>
    </lineage>
</organism>
<gene>
    <name evidence="2" type="ORF">SDC9_107503</name>
</gene>
<keyword evidence="1" id="KW-0812">Transmembrane</keyword>
<comment type="caution">
    <text evidence="2">The sequence shown here is derived from an EMBL/GenBank/DDBJ whole genome shotgun (WGS) entry which is preliminary data.</text>
</comment>
<dbReference type="EMBL" id="VSSQ01017910">
    <property type="protein sequence ID" value="MPM60651.1"/>
    <property type="molecule type" value="Genomic_DNA"/>
</dbReference>
<evidence type="ECO:0008006" key="3">
    <source>
        <dbReference type="Google" id="ProtNLM"/>
    </source>
</evidence>
<evidence type="ECO:0000313" key="2">
    <source>
        <dbReference type="EMBL" id="MPM60651.1"/>
    </source>
</evidence>
<protein>
    <recommendedName>
        <fullName evidence="3">VanZ-like domain-containing protein</fullName>
    </recommendedName>
</protein>
<proteinExistence type="predicted"/>
<dbReference type="AlphaFoldDB" id="A0A645B7S1"/>
<accession>A0A645B7S1</accession>
<keyword evidence="1" id="KW-1133">Transmembrane helix</keyword>